<keyword evidence="2" id="KW-0678">Repressor</keyword>
<dbReference type="SUPFAM" id="SSF55729">
    <property type="entry name" value="Acyl-CoA N-acyltransferases (Nat)"/>
    <property type="match status" value="1"/>
</dbReference>
<dbReference type="InterPro" id="IPR016181">
    <property type="entry name" value="Acyl_CoA_acyltransferase"/>
</dbReference>
<dbReference type="Gene3D" id="3.40.630.30">
    <property type="match status" value="1"/>
</dbReference>
<dbReference type="GO" id="GO:0016747">
    <property type="term" value="F:acyltransferase activity, transferring groups other than amino-acyl groups"/>
    <property type="evidence" value="ECO:0007669"/>
    <property type="project" value="InterPro"/>
</dbReference>
<organism evidence="8 9">
    <name type="scientific">Photobacterium iliopiscarium</name>
    <dbReference type="NCBI Taxonomy" id="56192"/>
    <lineage>
        <taxon>Bacteria</taxon>
        <taxon>Pseudomonadati</taxon>
        <taxon>Pseudomonadota</taxon>
        <taxon>Gammaproteobacteria</taxon>
        <taxon>Vibrionales</taxon>
        <taxon>Vibrionaceae</taxon>
        <taxon>Photobacterium</taxon>
    </lineage>
</organism>
<dbReference type="Proteomes" id="UP000241954">
    <property type="component" value="Unassembled WGS sequence"/>
</dbReference>
<dbReference type="CDD" id="cd04301">
    <property type="entry name" value="NAT_SF"/>
    <property type="match status" value="1"/>
</dbReference>
<evidence type="ECO:0000256" key="2">
    <source>
        <dbReference type="ARBA" id="ARBA00022491"/>
    </source>
</evidence>
<comment type="similarity">
    <text evidence="1">Belongs to the acetyltransferase family. GNAT subfamily.</text>
</comment>
<keyword evidence="3" id="KW-1277">Toxin-antitoxin system</keyword>
<comment type="catalytic activity">
    <reaction evidence="6">
        <text>glycyl-tRNA(Gly) + acetyl-CoA = N-acetylglycyl-tRNA(Gly) + CoA + H(+)</text>
        <dbReference type="Rhea" id="RHEA:81867"/>
        <dbReference type="Rhea" id="RHEA-COMP:9683"/>
        <dbReference type="Rhea" id="RHEA-COMP:19766"/>
        <dbReference type="ChEBI" id="CHEBI:15378"/>
        <dbReference type="ChEBI" id="CHEBI:57287"/>
        <dbReference type="ChEBI" id="CHEBI:57288"/>
        <dbReference type="ChEBI" id="CHEBI:78522"/>
        <dbReference type="ChEBI" id="CHEBI:232036"/>
    </reaction>
</comment>
<dbReference type="PANTHER" id="PTHR36449:SF1">
    <property type="entry name" value="ACETYLTRANSFERASE"/>
    <property type="match status" value="1"/>
</dbReference>
<comment type="caution">
    <text evidence="8">The sequence shown here is derived from an EMBL/GenBank/DDBJ whole genome shotgun (WGS) entry which is preliminary data.</text>
</comment>
<dbReference type="AlphaFoldDB" id="A0A2T3MF92"/>
<reference evidence="8 9" key="1">
    <citation type="submission" date="2018-01" db="EMBL/GenBank/DDBJ databases">
        <title>Whole genome sequencing of Histamine producing bacteria.</title>
        <authorList>
            <person name="Butler K."/>
        </authorList>
    </citation>
    <scope>NUCLEOTIDE SEQUENCE [LARGE SCALE GENOMIC DNA]</scope>
    <source>
        <strain evidence="8 9">NCIMB 13481</strain>
    </source>
</reference>
<evidence type="ECO:0000259" key="7">
    <source>
        <dbReference type="PROSITE" id="PS51186"/>
    </source>
</evidence>
<gene>
    <name evidence="8" type="ORF">C9I88_16425</name>
</gene>
<name>A0A2T3MF92_9GAMM</name>
<dbReference type="RefSeq" id="WP_107237830.1">
    <property type="nucleotide sequence ID" value="NZ_PYLW01000023.1"/>
</dbReference>
<evidence type="ECO:0000256" key="4">
    <source>
        <dbReference type="ARBA" id="ARBA00022679"/>
    </source>
</evidence>
<evidence type="ECO:0000256" key="1">
    <source>
        <dbReference type="ARBA" id="ARBA00009342"/>
    </source>
</evidence>
<keyword evidence="5" id="KW-0012">Acyltransferase</keyword>
<evidence type="ECO:0000313" key="9">
    <source>
        <dbReference type="Proteomes" id="UP000241954"/>
    </source>
</evidence>
<accession>A0A2T3MF92</accession>
<evidence type="ECO:0000256" key="6">
    <source>
        <dbReference type="ARBA" id="ARBA00049880"/>
    </source>
</evidence>
<dbReference type="Pfam" id="PF13508">
    <property type="entry name" value="Acetyltransf_7"/>
    <property type="match status" value="1"/>
</dbReference>
<proteinExistence type="inferred from homology"/>
<evidence type="ECO:0000313" key="8">
    <source>
        <dbReference type="EMBL" id="PSV92434.1"/>
    </source>
</evidence>
<evidence type="ECO:0000256" key="3">
    <source>
        <dbReference type="ARBA" id="ARBA00022649"/>
    </source>
</evidence>
<feature type="domain" description="N-acetyltransferase" evidence="7">
    <location>
        <begin position="8"/>
        <end position="172"/>
    </location>
</feature>
<dbReference type="PROSITE" id="PS51186">
    <property type="entry name" value="GNAT"/>
    <property type="match status" value="1"/>
</dbReference>
<protein>
    <submittedName>
        <fullName evidence="8">N-acetyltransferase</fullName>
    </submittedName>
</protein>
<dbReference type="EMBL" id="PYLW01000023">
    <property type="protein sequence ID" value="PSV92434.1"/>
    <property type="molecule type" value="Genomic_DNA"/>
</dbReference>
<dbReference type="InterPro" id="IPR000182">
    <property type="entry name" value="GNAT_dom"/>
</dbReference>
<keyword evidence="4 8" id="KW-0808">Transferase</keyword>
<evidence type="ECO:0000256" key="5">
    <source>
        <dbReference type="ARBA" id="ARBA00023315"/>
    </source>
</evidence>
<dbReference type="PANTHER" id="PTHR36449">
    <property type="entry name" value="ACETYLTRANSFERASE-RELATED"/>
    <property type="match status" value="1"/>
</dbReference>
<sequence length="177" mass="20186">MDNQNQQVEIIKYNSNKKYDYSEFDCGVESINNYLRENLDRDFKHSLSVPYLLVMGNEIVGFFTLSSHAIEKNELKGAFKSNSSYKQVSSIIIGKLAVDIKYQGQGLGKILLGNAISTSWKSSRDVGTRAVVLHAREGKESFYKEAGFIQGKKDLSLFIYPLKQYEDELLRRIAKVR</sequence>